<dbReference type="Proteomes" id="UP000241310">
    <property type="component" value="Segment"/>
</dbReference>
<dbReference type="EMBL" id="MG663582">
    <property type="protein sequence ID" value="AUG87372.1"/>
    <property type="molecule type" value="Genomic_DNA"/>
</dbReference>
<name>A0A2H5BM40_9CAUD</name>
<reference evidence="1" key="1">
    <citation type="submission" date="2017-12" db="EMBL/GenBank/DDBJ databases">
        <authorList>
            <person name="Bryant J.M."/>
            <person name="Sloat M.E."/>
            <person name="Klug H.M."/>
            <person name="Nayek S."/>
            <person name="Bhuiyan S."/>
            <person name="Kim T."/>
            <person name="Hughes L.E."/>
            <person name="Garlena R.A."/>
            <person name="Russell D.A."/>
            <person name="Pope W.H."/>
            <person name="Jacobs-Sera D."/>
            <person name="Hendrix R.W."/>
            <person name="Hatfull G.F."/>
        </authorList>
    </citation>
    <scope>NUCLEOTIDE SEQUENCE [LARGE SCALE GENOMIC DNA]</scope>
</reference>
<accession>A0A2H5BM40</accession>
<protein>
    <submittedName>
        <fullName evidence="1">Uncharacterized protein</fullName>
    </submittedName>
</protein>
<organism evidence="1 2">
    <name type="scientific">Streptomyces phage HaugeAnator</name>
    <dbReference type="NCBI Taxonomy" id="2060086"/>
    <lineage>
        <taxon>Viruses</taxon>
        <taxon>Duplodnaviria</taxon>
        <taxon>Heunggongvirae</taxon>
        <taxon>Uroviricota</taxon>
        <taxon>Caudoviricetes</taxon>
        <taxon>Beephvirinae</taxon>
        <taxon>Immanueltrevirus</taxon>
        <taxon>Immanueltrevirus immanuel3</taxon>
    </lineage>
</organism>
<gene>
    <name evidence="1" type="ORF">SEA_HAUGEANATOR_68</name>
</gene>
<sequence length="66" mass="7503">MKYYRAVRAVARRDERCVACGGVIPKNTCIAGLFIYRAHGKTPCEAEIEESYAKVMDKQRKHKVDA</sequence>
<evidence type="ECO:0000313" key="2">
    <source>
        <dbReference type="Proteomes" id="UP000241310"/>
    </source>
</evidence>
<evidence type="ECO:0000313" key="1">
    <source>
        <dbReference type="EMBL" id="AUG87372.1"/>
    </source>
</evidence>
<proteinExistence type="predicted"/>